<dbReference type="Pfam" id="PF21486">
    <property type="entry name" value="NUP120_helical"/>
    <property type="match status" value="1"/>
</dbReference>
<evidence type="ECO:0000256" key="2">
    <source>
        <dbReference type="ARBA" id="ARBA00022448"/>
    </source>
</evidence>
<dbReference type="GO" id="GO:0005643">
    <property type="term" value="C:nuclear pore"/>
    <property type="evidence" value="ECO:0007669"/>
    <property type="project" value="UniProtKB-ARBA"/>
</dbReference>
<dbReference type="GO" id="GO:0017056">
    <property type="term" value="F:structural constituent of nuclear pore"/>
    <property type="evidence" value="ECO:0007669"/>
    <property type="project" value="TreeGrafter"/>
</dbReference>
<dbReference type="PANTHER" id="PTHR21286">
    <property type="entry name" value="NUCLEAR PORE COMPLEX PROTEIN NUP160"/>
    <property type="match status" value="1"/>
</dbReference>
<dbReference type="InterPro" id="IPR056548">
    <property type="entry name" value="HEAT_Nup120"/>
</dbReference>
<protein>
    <recommendedName>
        <fullName evidence="9">Nucleoporin Nup120/160</fullName>
    </recommendedName>
</protein>
<proteinExistence type="predicted"/>
<accession>A0A9P4J405</accession>
<dbReference type="Pfam" id="PF23300">
    <property type="entry name" value="HEAT_Nup120"/>
    <property type="match status" value="1"/>
</dbReference>
<evidence type="ECO:0000259" key="4">
    <source>
        <dbReference type="Pfam" id="PF11715"/>
    </source>
</evidence>
<dbReference type="AlphaFoldDB" id="A0A9P4J405"/>
<dbReference type="Proteomes" id="UP000799439">
    <property type="component" value="Unassembled WGS sequence"/>
</dbReference>
<feature type="domain" description="Nucleoporin Nup120/160 beta-propeller" evidence="4">
    <location>
        <begin position="78"/>
        <end position="597"/>
    </location>
</feature>
<evidence type="ECO:0000256" key="3">
    <source>
        <dbReference type="ARBA" id="ARBA00023242"/>
    </source>
</evidence>
<dbReference type="Pfam" id="PF11715">
    <property type="entry name" value="Beta-prop_Nup120_160"/>
    <property type="match status" value="1"/>
</dbReference>
<feature type="domain" description="Nucleoporin Nup120 helical" evidence="5">
    <location>
        <begin position="674"/>
        <end position="794"/>
    </location>
</feature>
<dbReference type="InterPro" id="IPR048884">
    <property type="entry name" value="Nup120_helical"/>
</dbReference>
<evidence type="ECO:0000313" key="8">
    <source>
        <dbReference type="Proteomes" id="UP000799439"/>
    </source>
</evidence>
<dbReference type="PANTHER" id="PTHR21286:SF0">
    <property type="entry name" value="NUCLEAR PORE COMPLEX PROTEIN NUP160"/>
    <property type="match status" value="1"/>
</dbReference>
<evidence type="ECO:0000313" key="7">
    <source>
        <dbReference type="EMBL" id="KAF2151954.1"/>
    </source>
</evidence>
<evidence type="ECO:0000256" key="1">
    <source>
        <dbReference type="ARBA" id="ARBA00004123"/>
    </source>
</evidence>
<feature type="domain" description="Nucleoporin nup120-like HEAT repeat" evidence="6">
    <location>
        <begin position="890"/>
        <end position="1099"/>
    </location>
</feature>
<organism evidence="7 8">
    <name type="scientific">Myriangium duriaei CBS 260.36</name>
    <dbReference type="NCBI Taxonomy" id="1168546"/>
    <lineage>
        <taxon>Eukaryota</taxon>
        <taxon>Fungi</taxon>
        <taxon>Dikarya</taxon>
        <taxon>Ascomycota</taxon>
        <taxon>Pezizomycotina</taxon>
        <taxon>Dothideomycetes</taxon>
        <taxon>Dothideomycetidae</taxon>
        <taxon>Myriangiales</taxon>
        <taxon>Myriangiaceae</taxon>
        <taxon>Myriangium</taxon>
    </lineage>
</organism>
<gene>
    <name evidence="7" type="ORF">K461DRAFT_322084</name>
</gene>
<sequence>MSAAISPVLYTEARLNIEPTSPASILQISTDSSSSIFASRKRTRGVDNGAAQDEDEYARRHLSVDSSIFFRPLHRTPRSILWRVLDDSKSLELQSVDLTQNRRDSHESLLTFSLSFANPIRPNGVAFADSTSHDALEVFVLLTSNELFTFSLRPDLLLRRTVPTASDSDPSIFKTFALSSFSFRHPYKLIALSDLQLVVSLHDGALLRLDRRVGENGALWRETFFHEGGWGSSLRGLIPWKGQNTVRFGNIELAPTTATAIRSSPSGSHVFTVSLDHTLKAWNADTGKIGFQVDLLGEPRPEGRPANQYLINPNQSSLMKIFDVKKKPAGHSFYCVVYSPKNHQFKFWAVDNPDDGEAGLTEVQPDVKFIPPLDELMDTNVWQMADFDLEPGEDMWENTRLWVRARSGAHCQIFTVKFDLLTQNTDDIVYAWKHEWATVDAGSLSISHLSNSPSLKLSSDNDQGDQVTESSDEWLDFLTYPGRFSPSSLETALNIYRHSHGLGNSSKSVTSNTSYQERLRHSITAKIGLTRTAEGHVDTDRYIKNINSQWKAFYGLVKHLHQRRADSLSLALDRATGLSWSIRADQVAPIRKCSGIEVDLLNEKILAEQEDDWILNSFPLTDSIPNDLALSAARLLCAANIFRAGLSAPFNRNFGRLSSAFALRDAETDFSHRSRKPQSSPLQQLYDHCDFAHEVGDDEFNTLTDSVQDLGGLGQIENTVFEAVLTKLTEVPRGQKKDVTLFRYGDKATIAVAQDTLLDGRQWLLDLLALVTFMSQDLETDELARGFKPMELYSIIVNKLREFDVLLWMASNTRLEKTKTRRTSASDGLHSEHDDTEQLSMTILGSVFIGDWPDMVFPEEKMTDLITHWSRAWTFGSSLNIQYDGVTAHIMSNLLKHENYRLAFDFARFLPKNSWTTYLKGRLYLGEGEYSAAAASFRRAAQDLSQPTKTRMQPMETVDTANLLSGLQRQYFNAGTPRFYLHCSSLFEHGKLPSFAADFAAFALRELEEQTEETLDSSMMDIDNRKRSMLDSPAAARVDLAMEEIRLLKVSELKEDILSRLFNASLQTSRYQAAFEALTKITNPAIKRASLTQLLTSILAASPSLLLTLPFPSDLVSDVDKALLKLARKHFSTSTSSPSITTAPSYHTILYSWRISQENYRGAAEGLYERLQHLKSDTSDDSPSQEAEDILDTYLLLINTLACCGPDEGWILAEPPPPEGKDFSASMLAVGKRKIVTLDDVRAEYQAELDRRSEIAHGRFALTGAVGEGMEVDVF</sequence>
<dbReference type="OrthoDB" id="67716at2759"/>
<evidence type="ECO:0008006" key="9">
    <source>
        <dbReference type="Google" id="ProtNLM"/>
    </source>
</evidence>
<comment type="caution">
    <text evidence="7">The sequence shown here is derived from an EMBL/GenBank/DDBJ whole genome shotgun (WGS) entry which is preliminary data.</text>
</comment>
<dbReference type="InterPro" id="IPR059141">
    <property type="entry name" value="Beta-prop_Nup120_160"/>
</dbReference>
<comment type="subcellular location">
    <subcellularLocation>
        <location evidence="1">Nucleus</location>
    </subcellularLocation>
</comment>
<dbReference type="EMBL" id="ML996087">
    <property type="protein sequence ID" value="KAF2151954.1"/>
    <property type="molecule type" value="Genomic_DNA"/>
</dbReference>
<dbReference type="InterPro" id="IPR021717">
    <property type="entry name" value="Nucleoporin_Nup160"/>
</dbReference>
<keyword evidence="3" id="KW-0539">Nucleus</keyword>
<evidence type="ECO:0000259" key="5">
    <source>
        <dbReference type="Pfam" id="PF21486"/>
    </source>
</evidence>
<reference evidence="7" key="1">
    <citation type="journal article" date="2020" name="Stud. Mycol.">
        <title>101 Dothideomycetes genomes: a test case for predicting lifestyles and emergence of pathogens.</title>
        <authorList>
            <person name="Haridas S."/>
            <person name="Albert R."/>
            <person name="Binder M."/>
            <person name="Bloem J."/>
            <person name="Labutti K."/>
            <person name="Salamov A."/>
            <person name="Andreopoulos B."/>
            <person name="Baker S."/>
            <person name="Barry K."/>
            <person name="Bills G."/>
            <person name="Bluhm B."/>
            <person name="Cannon C."/>
            <person name="Castanera R."/>
            <person name="Culley D."/>
            <person name="Daum C."/>
            <person name="Ezra D."/>
            <person name="Gonzalez J."/>
            <person name="Henrissat B."/>
            <person name="Kuo A."/>
            <person name="Liang C."/>
            <person name="Lipzen A."/>
            <person name="Lutzoni F."/>
            <person name="Magnuson J."/>
            <person name="Mondo S."/>
            <person name="Nolan M."/>
            <person name="Ohm R."/>
            <person name="Pangilinan J."/>
            <person name="Park H.-J."/>
            <person name="Ramirez L."/>
            <person name="Alfaro M."/>
            <person name="Sun H."/>
            <person name="Tritt A."/>
            <person name="Yoshinaga Y."/>
            <person name="Zwiers L.-H."/>
            <person name="Turgeon B."/>
            <person name="Goodwin S."/>
            <person name="Spatafora J."/>
            <person name="Crous P."/>
            <person name="Grigoriev I."/>
        </authorList>
    </citation>
    <scope>NUCLEOTIDE SEQUENCE</scope>
    <source>
        <strain evidence="7">CBS 260.36</strain>
    </source>
</reference>
<name>A0A9P4J405_9PEZI</name>
<evidence type="ECO:0000259" key="6">
    <source>
        <dbReference type="Pfam" id="PF23300"/>
    </source>
</evidence>
<dbReference type="SUPFAM" id="SSF75011">
    <property type="entry name" value="3-carboxy-cis,cis-mucoante lactonizing enzyme"/>
    <property type="match status" value="1"/>
</dbReference>
<keyword evidence="2" id="KW-0813">Transport</keyword>
<keyword evidence="8" id="KW-1185">Reference proteome</keyword>